<name>A0A1L7RPM4_9ACTO</name>
<evidence type="ECO:0000256" key="1">
    <source>
        <dbReference type="SAM" id="MobiDB-lite"/>
    </source>
</evidence>
<sequence>MADCEWYQLTCHLGSGVSDVVSTVSTNVVKAWGDAVLEGMDKVLVTLGTFWVDVPTPDVSSTGSVTVWSQSITRWLVLVLAAFALLSACVMLIWQQRGETVKNIASGLLKLIIVSAASVTVGQSLVDASDATASWTLEQATGEAGGNFAAKLMTISTVSVSSLTLIVVIVVGLIGLIANLVQIGMMFVRSAMLVLLLSMIPMAAAATMTEWGQQWLKKMIGWFMAFVALKPTAALIYAIAIKLVEGNSYDITDDGELLNFILGVMMMILAAFALPTLVAFVLPAVGAMGSAGAGAAAGAAVGALATGAMSLSRGDGGGSGASGPPPDAASDADTSTASTGTNESTGSDQAPASGGTGGVDTEGPAGGADAASGSAAGGESGMAAAGEGAGGAGSAAVGAGAAAASGGVLAAVQVAAKGVEAASDAANSAADDATGAGEVAR</sequence>
<feature type="region of interest" description="Disordered" evidence="1">
    <location>
        <begin position="419"/>
        <end position="441"/>
    </location>
</feature>
<dbReference type="InterPro" id="IPR045782">
    <property type="entry name" value="TrbL_3"/>
</dbReference>
<dbReference type="AlphaFoldDB" id="A0A1L7RPM4"/>
<feature type="transmembrane region" description="Helical" evidence="2">
    <location>
        <begin position="160"/>
        <end position="181"/>
    </location>
</feature>
<accession>A0A1L7RPM4</accession>
<evidence type="ECO:0008006" key="4">
    <source>
        <dbReference type="Google" id="ProtNLM"/>
    </source>
</evidence>
<evidence type="ECO:0000313" key="3">
    <source>
        <dbReference type="EMBL" id="CED91294.1"/>
    </source>
</evidence>
<reference evidence="3" key="1">
    <citation type="submission" date="2014-07" db="EMBL/GenBank/DDBJ databases">
        <authorList>
            <person name="Zhang J.E."/>
            <person name="Yang H."/>
            <person name="Guo J."/>
            <person name="Deng Z."/>
            <person name="Luo H."/>
            <person name="Luo M."/>
            <person name="Zhao B."/>
        </authorList>
    </citation>
    <scope>NUCLEOTIDE SEQUENCE</scope>
    <source>
        <strain evidence="3">AM4</strain>
    </source>
</reference>
<feature type="transmembrane region" description="Helical" evidence="2">
    <location>
        <begin position="187"/>
        <end position="208"/>
    </location>
</feature>
<keyword evidence="2" id="KW-1133">Transmembrane helix</keyword>
<protein>
    <recommendedName>
        <fullName evidence="4">TrbL/VirB6 plasmid conjugal transfer protein</fullName>
    </recommendedName>
</protein>
<proteinExistence type="predicted"/>
<feature type="transmembrane region" description="Helical" evidence="2">
    <location>
        <begin position="220"/>
        <end position="240"/>
    </location>
</feature>
<gene>
    <name evidence="3" type="ORF">AAM4_1462</name>
</gene>
<feature type="transmembrane region" description="Helical" evidence="2">
    <location>
        <begin position="260"/>
        <end position="282"/>
    </location>
</feature>
<evidence type="ECO:0000256" key="2">
    <source>
        <dbReference type="SAM" id="Phobius"/>
    </source>
</evidence>
<feature type="region of interest" description="Disordered" evidence="1">
    <location>
        <begin position="314"/>
        <end position="397"/>
    </location>
</feature>
<dbReference type="RefSeq" id="WP_210580116.1">
    <property type="nucleotide sequence ID" value="NZ_LK995500.1"/>
</dbReference>
<dbReference type="Pfam" id="PF19590">
    <property type="entry name" value="TrbL_3"/>
    <property type="match status" value="1"/>
</dbReference>
<keyword evidence="2" id="KW-0472">Membrane</keyword>
<feature type="compositionally biased region" description="Low complexity" evidence="1">
    <location>
        <begin position="419"/>
        <end position="433"/>
    </location>
</feature>
<organism evidence="3">
    <name type="scientific">Actinomyces succiniciruminis</name>
    <dbReference type="NCBI Taxonomy" id="1522002"/>
    <lineage>
        <taxon>Bacteria</taxon>
        <taxon>Bacillati</taxon>
        <taxon>Actinomycetota</taxon>
        <taxon>Actinomycetes</taxon>
        <taxon>Actinomycetales</taxon>
        <taxon>Actinomycetaceae</taxon>
        <taxon>Actinomyces</taxon>
    </lineage>
</organism>
<keyword evidence="2" id="KW-0812">Transmembrane</keyword>
<feature type="compositionally biased region" description="Gly residues" evidence="1">
    <location>
        <begin position="354"/>
        <end position="366"/>
    </location>
</feature>
<feature type="compositionally biased region" description="Low complexity" evidence="1">
    <location>
        <begin position="328"/>
        <end position="341"/>
    </location>
</feature>
<dbReference type="EMBL" id="LK995500">
    <property type="protein sequence ID" value="CED91294.1"/>
    <property type="molecule type" value="Genomic_DNA"/>
</dbReference>
<feature type="transmembrane region" description="Helical" evidence="2">
    <location>
        <begin position="75"/>
        <end position="94"/>
    </location>
</feature>